<evidence type="ECO:0000256" key="3">
    <source>
        <dbReference type="ARBA" id="ARBA00022692"/>
    </source>
</evidence>
<evidence type="ECO:0000313" key="10">
    <source>
        <dbReference type="Proteomes" id="UP000471381"/>
    </source>
</evidence>
<dbReference type="Pfam" id="PF00924">
    <property type="entry name" value="MS_channel_2nd"/>
    <property type="match status" value="1"/>
</dbReference>
<feature type="transmembrane region" description="Helical" evidence="6">
    <location>
        <begin position="72"/>
        <end position="95"/>
    </location>
</feature>
<accession>A0A6N9TAQ8</accession>
<evidence type="ECO:0000256" key="4">
    <source>
        <dbReference type="ARBA" id="ARBA00022989"/>
    </source>
</evidence>
<protein>
    <recommendedName>
        <fullName evidence="6">Small-conductance mechanosensitive channel</fullName>
    </recommendedName>
</protein>
<dbReference type="PANTHER" id="PTHR30221">
    <property type="entry name" value="SMALL-CONDUCTANCE MECHANOSENSITIVE CHANNEL"/>
    <property type="match status" value="1"/>
</dbReference>
<dbReference type="GO" id="GO:0008381">
    <property type="term" value="F:mechanosensitive monoatomic ion channel activity"/>
    <property type="evidence" value="ECO:0007669"/>
    <property type="project" value="InterPro"/>
</dbReference>
<evidence type="ECO:0000256" key="2">
    <source>
        <dbReference type="ARBA" id="ARBA00022475"/>
    </source>
</evidence>
<dbReference type="GO" id="GO:0005886">
    <property type="term" value="C:plasma membrane"/>
    <property type="evidence" value="ECO:0007669"/>
    <property type="project" value="UniProtKB-SubCell"/>
</dbReference>
<proteinExistence type="inferred from homology"/>
<dbReference type="InterPro" id="IPR011066">
    <property type="entry name" value="MscS_channel_C_sf"/>
</dbReference>
<comment type="subunit">
    <text evidence="6">Homoheptamer.</text>
</comment>
<dbReference type="AlphaFoldDB" id="A0A6N9TAQ8"/>
<comment type="subcellular location">
    <subcellularLocation>
        <location evidence="6">Cell inner membrane</location>
        <topology evidence="6">Multi-pass membrane protein</topology>
    </subcellularLocation>
    <subcellularLocation>
        <location evidence="1">Cell membrane</location>
        <topology evidence="1">Multi-pass membrane protein</topology>
    </subcellularLocation>
</comment>
<dbReference type="InterPro" id="IPR045275">
    <property type="entry name" value="MscS_archaea/bacteria_type"/>
</dbReference>
<comment type="function">
    <text evidence="6">Mechanosensitive channel that participates in the regulation of osmotic pressure changes within the cell, opening in response to stretch forces in the membrane lipid bilayer, without the need for other proteins. Contributes to normal resistance to hypoosmotic shock. Forms an ion channel of 1.0 nanosiemens conductance with a slight preference for anions.</text>
</comment>
<dbReference type="InterPro" id="IPR010920">
    <property type="entry name" value="LSM_dom_sf"/>
</dbReference>
<evidence type="ECO:0000256" key="6">
    <source>
        <dbReference type="RuleBase" id="RU369025"/>
    </source>
</evidence>
<keyword evidence="6" id="KW-0813">Transport</keyword>
<sequence>MEILALWLPLVITLSFGTVMIIAVRWILLRRAQELTSEQRLPRQMVVFVIILVLLIAVALTLPVSESSRNQLLALIGVLVSGVLAFSSTTIVANLMSGLVIRFNKPFKTGDFIRCNDYFGRVSEKGLLDTEIQTEQRDLIHIANSYLVNNPVSVIRSSGTLITANISIGYDVHHTSVTEALTKAVLEAGLEEGYVQVSELGDFSVSYRVAGLLKEVKSVLTARSNLHKAILDTLHNSDIEIMSPNFIAQRPTEATQKFIAKVPTNVPSKTRASVEDDDAQEAIAFDKAELAAQHEESLRDAKAKVESVRQQISEAKGADKTALEKELEGALSQVDNILKLEQQTKETE</sequence>
<keyword evidence="7" id="KW-0175">Coiled coil</keyword>
<dbReference type="SUPFAM" id="SSF50182">
    <property type="entry name" value="Sm-like ribonucleoproteins"/>
    <property type="match status" value="1"/>
</dbReference>
<feature type="domain" description="Mechanosensitive ion channel MscS" evidence="8">
    <location>
        <begin position="90"/>
        <end position="152"/>
    </location>
</feature>
<evidence type="ECO:0000256" key="1">
    <source>
        <dbReference type="ARBA" id="ARBA00004651"/>
    </source>
</evidence>
<keyword evidence="2" id="KW-1003">Cell membrane</keyword>
<evidence type="ECO:0000256" key="7">
    <source>
        <dbReference type="SAM" id="Coils"/>
    </source>
</evidence>
<organism evidence="9 10">
    <name type="scientific">Alteromonas genovensis</name>
    <dbReference type="NCBI Taxonomy" id="471225"/>
    <lineage>
        <taxon>Bacteria</taxon>
        <taxon>Pseudomonadati</taxon>
        <taxon>Pseudomonadota</taxon>
        <taxon>Gammaproteobacteria</taxon>
        <taxon>Alteromonadales</taxon>
        <taxon>Alteromonadaceae</taxon>
        <taxon>Alteromonas/Salinimonas group</taxon>
        <taxon>Alteromonas</taxon>
    </lineage>
</organism>
<keyword evidence="6" id="KW-0406">Ion transport</keyword>
<dbReference type="SUPFAM" id="SSF82689">
    <property type="entry name" value="Mechanosensitive channel protein MscS (YggB), C-terminal domain"/>
    <property type="match status" value="1"/>
</dbReference>
<feature type="transmembrane region" description="Helical" evidence="6">
    <location>
        <begin position="6"/>
        <end position="29"/>
    </location>
</feature>
<comment type="caution">
    <text evidence="6">Lacks conserved residue(s) required for the propagation of feature annotation.</text>
</comment>
<keyword evidence="10" id="KW-1185">Reference proteome</keyword>
<dbReference type="Gene3D" id="2.30.30.60">
    <property type="match status" value="1"/>
</dbReference>
<comment type="caution">
    <text evidence="9">The sequence shown here is derived from an EMBL/GenBank/DDBJ whole genome shotgun (WGS) entry which is preliminary data.</text>
</comment>
<gene>
    <name evidence="9" type="ORF">GTQ48_01515</name>
</gene>
<evidence type="ECO:0000256" key="5">
    <source>
        <dbReference type="ARBA" id="ARBA00023136"/>
    </source>
</evidence>
<comment type="similarity">
    <text evidence="6">Belongs to the MscS (TC 1.A.23) family.</text>
</comment>
<name>A0A6N9TAQ8_9ALTE</name>
<feature type="coiled-coil region" evidence="7">
    <location>
        <begin position="291"/>
        <end position="318"/>
    </location>
</feature>
<feature type="transmembrane region" description="Helical" evidence="6">
    <location>
        <begin position="41"/>
        <end position="60"/>
    </location>
</feature>
<dbReference type="InterPro" id="IPR023408">
    <property type="entry name" value="MscS_beta-dom_sf"/>
</dbReference>
<keyword evidence="6" id="KW-0997">Cell inner membrane</keyword>
<keyword evidence="4 6" id="KW-1133">Transmembrane helix</keyword>
<keyword evidence="6" id="KW-0407">Ion channel</keyword>
<keyword evidence="3 6" id="KW-0812">Transmembrane</keyword>
<dbReference type="Proteomes" id="UP000471381">
    <property type="component" value="Unassembled WGS sequence"/>
</dbReference>
<dbReference type="PANTHER" id="PTHR30221:SF18">
    <property type="entry name" value="SLL0590 PROTEIN"/>
    <property type="match status" value="1"/>
</dbReference>
<reference evidence="9 10" key="1">
    <citation type="submission" date="2020-01" db="EMBL/GenBank/DDBJ databases">
        <title>Genomes of bacteria type strains.</title>
        <authorList>
            <person name="Chen J."/>
            <person name="Zhu S."/>
            <person name="Yang J."/>
        </authorList>
    </citation>
    <scope>NUCLEOTIDE SEQUENCE [LARGE SCALE GENOMIC DNA]</scope>
    <source>
        <strain evidence="9 10">LMG 24078</strain>
    </source>
</reference>
<dbReference type="EMBL" id="JAAAWO010000001">
    <property type="protein sequence ID" value="NDW14211.1"/>
    <property type="molecule type" value="Genomic_DNA"/>
</dbReference>
<dbReference type="InterPro" id="IPR006685">
    <property type="entry name" value="MscS_channel_2nd"/>
</dbReference>
<dbReference type="RefSeq" id="WP_163104742.1">
    <property type="nucleotide sequence ID" value="NZ_JAAAWO010000001.1"/>
</dbReference>
<evidence type="ECO:0000259" key="8">
    <source>
        <dbReference type="Pfam" id="PF00924"/>
    </source>
</evidence>
<evidence type="ECO:0000313" key="9">
    <source>
        <dbReference type="EMBL" id="NDW14211.1"/>
    </source>
</evidence>
<keyword evidence="5 6" id="KW-0472">Membrane</keyword>